<organism evidence="4 5">
    <name type="scientific">Gottschalkia purinilytica</name>
    <name type="common">Clostridium purinilyticum</name>
    <dbReference type="NCBI Taxonomy" id="1503"/>
    <lineage>
        <taxon>Bacteria</taxon>
        <taxon>Bacillati</taxon>
        <taxon>Bacillota</taxon>
        <taxon>Tissierellia</taxon>
        <taxon>Tissierellales</taxon>
        <taxon>Gottschalkiaceae</taxon>
        <taxon>Gottschalkia</taxon>
    </lineage>
</organism>
<feature type="domain" description="Mannosyl-glycoprotein endo-beta-N-acetylglucosamidase-like" evidence="3">
    <location>
        <begin position="144"/>
        <end position="303"/>
    </location>
</feature>
<dbReference type="AlphaFoldDB" id="A0A0L0WF06"/>
<reference evidence="5" key="1">
    <citation type="submission" date="2015-07" db="EMBL/GenBank/DDBJ databases">
        <title>Draft genome sequence of the purine-degrading Gottschalkia purinilyticum DSM 1384 (formerly Clostridium purinilyticum).</title>
        <authorList>
            <person name="Poehlein A."/>
            <person name="Schiel-Bengelsdorf B."/>
            <person name="Bengelsdorf F.R."/>
            <person name="Daniel R."/>
            <person name="Duerre P."/>
        </authorList>
    </citation>
    <scope>NUCLEOTIDE SEQUENCE [LARGE SCALE GENOMIC DNA]</scope>
    <source>
        <strain evidence="5">DSM 1384</strain>
    </source>
</reference>
<comment type="caution">
    <text evidence="4">The sequence shown here is derived from an EMBL/GenBank/DDBJ whole genome shotgun (WGS) entry which is preliminary data.</text>
</comment>
<dbReference type="STRING" id="1503.CLPU_1c01650"/>
<dbReference type="EMBL" id="LGSS01000001">
    <property type="protein sequence ID" value="KNF10000.1"/>
    <property type="molecule type" value="Genomic_DNA"/>
</dbReference>
<keyword evidence="2" id="KW-0472">Membrane</keyword>
<keyword evidence="2" id="KW-1133">Transmembrane helix</keyword>
<dbReference type="Pfam" id="PF01832">
    <property type="entry name" value="Glucosaminidase"/>
    <property type="match status" value="1"/>
</dbReference>
<protein>
    <submittedName>
        <fullName evidence="4">Mannosyl-glycoprotein endo-beta-N-acetylglucosamidase</fullName>
    </submittedName>
</protein>
<accession>A0A0L0WF06</accession>
<dbReference type="Proteomes" id="UP000037267">
    <property type="component" value="Unassembled WGS sequence"/>
</dbReference>
<dbReference type="GO" id="GO:0004040">
    <property type="term" value="F:amidase activity"/>
    <property type="evidence" value="ECO:0007669"/>
    <property type="project" value="InterPro"/>
</dbReference>
<evidence type="ECO:0000313" key="5">
    <source>
        <dbReference type="Proteomes" id="UP000037267"/>
    </source>
</evidence>
<evidence type="ECO:0000256" key="1">
    <source>
        <dbReference type="ARBA" id="ARBA00022801"/>
    </source>
</evidence>
<name>A0A0L0WF06_GOTPU</name>
<dbReference type="OrthoDB" id="977752at2"/>
<dbReference type="Gene3D" id="1.10.530.10">
    <property type="match status" value="1"/>
</dbReference>
<gene>
    <name evidence="4" type="ORF">CLPU_1c01650</name>
</gene>
<feature type="transmembrane region" description="Helical" evidence="2">
    <location>
        <begin position="12"/>
        <end position="29"/>
    </location>
</feature>
<dbReference type="PANTHER" id="PTHR33308">
    <property type="entry name" value="PEPTIDOGLYCAN HYDROLASE FLGJ"/>
    <property type="match status" value="1"/>
</dbReference>
<keyword evidence="2" id="KW-0812">Transmembrane</keyword>
<dbReference type="PANTHER" id="PTHR33308:SF9">
    <property type="entry name" value="PEPTIDOGLYCAN HYDROLASE FLGJ"/>
    <property type="match status" value="1"/>
</dbReference>
<sequence>MINFIKRIIKLSILVFTAIIFIAIFTHIMKSKDKISLSYADMLRYIETSDKISKGKLQVNWKNLVAIDSVRHEKNLASISNNDIEELGNRFIEKKSTSYKNFKSKYRLRKLDEVLNDLNFEEKERKKVYEYLEQLKYKGLTRNELNESSSNIKFIEEISDDAINVFYDYGILPSIIISQAILESGWGKSKLYTEGNNIFGIKADTAWNGDAIQMNTTEFHNDEITASFRKYFSKKESLEDYAKFLHQNKRYAKNGVFNASHYTEQAKALENAGYSTRQNESGEKIYAKLLISIIKEYNLQLIDSKAQSVE</sequence>
<dbReference type="InterPro" id="IPR051056">
    <property type="entry name" value="Glycosyl_Hydrolase_73"/>
</dbReference>
<keyword evidence="1" id="KW-0378">Hydrolase</keyword>
<dbReference type="InterPro" id="IPR002901">
    <property type="entry name" value="MGlyc_endo_b_GlcNAc-like_dom"/>
</dbReference>
<dbReference type="SMART" id="SM00047">
    <property type="entry name" value="LYZ2"/>
    <property type="match status" value="1"/>
</dbReference>
<evidence type="ECO:0000259" key="3">
    <source>
        <dbReference type="SMART" id="SM00047"/>
    </source>
</evidence>
<proteinExistence type="predicted"/>
<keyword evidence="5" id="KW-1185">Reference proteome</keyword>
<dbReference type="PATRIC" id="fig|1503.3.peg.1035"/>
<evidence type="ECO:0000256" key="2">
    <source>
        <dbReference type="SAM" id="Phobius"/>
    </source>
</evidence>
<evidence type="ECO:0000313" key="4">
    <source>
        <dbReference type="EMBL" id="KNF10000.1"/>
    </source>
</evidence>
<dbReference type="RefSeq" id="WP_050353731.1">
    <property type="nucleotide sequence ID" value="NZ_LGSS01000001.1"/>
</dbReference>